<gene>
    <name evidence="2" type="ORF">MLAC_11990</name>
</gene>
<dbReference type="Proteomes" id="UP000466396">
    <property type="component" value="Chromosome"/>
</dbReference>
<proteinExistence type="predicted"/>
<sequence>MSDLPAAGSVKVVVSAALSDRFKRRYVIVDAATGGIVDDAQGYGYKTAQNAHRAHAYKSMPPKKKRRRDAAQRQVRRWCAAHPLFMRHVEQSMFYALKDGLNLTEADVRAMADEHGVELRFSVKDLMRHWNW</sequence>
<protein>
    <submittedName>
        <fullName evidence="2">Uncharacterized protein</fullName>
    </submittedName>
</protein>
<dbReference type="AlphaFoldDB" id="A0A7I7NH02"/>
<dbReference type="KEGG" id="mlj:MLAC_11990"/>
<keyword evidence="3" id="KW-1185">Reference proteome</keyword>
<evidence type="ECO:0000313" key="3">
    <source>
        <dbReference type="Proteomes" id="UP000466396"/>
    </source>
</evidence>
<evidence type="ECO:0000256" key="1">
    <source>
        <dbReference type="SAM" id="MobiDB-lite"/>
    </source>
</evidence>
<dbReference type="EMBL" id="AP022581">
    <property type="protein sequence ID" value="BBX95905.1"/>
    <property type="molecule type" value="Genomic_DNA"/>
</dbReference>
<feature type="compositionally biased region" description="Basic residues" evidence="1">
    <location>
        <begin position="53"/>
        <end position="68"/>
    </location>
</feature>
<evidence type="ECO:0000313" key="2">
    <source>
        <dbReference type="EMBL" id="BBX95905.1"/>
    </source>
</evidence>
<accession>A0A7I7NH02</accession>
<dbReference type="RefSeq" id="WP_163745362.1">
    <property type="nucleotide sequence ID" value="NZ_AP022581.1"/>
</dbReference>
<name>A0A7I7NH02_9MYCO</name>
<feature type="region of interest" description="Disordered" evidence="1">
    <location>
        <begin position="53"/>
        <end position="72"/>
    </location>
</feature>
<reference evidence="2 3" key="1">
    <citation type="journal article" date="2019" name="Emerg. Microbes Infect.">
        <title>Comprehensive subspecies identification of 175 nontuberculous mycobacteria species based on 7547 genomic profiles.</title>
        <authorList>
            <person name="Matsumoto Y."/>
            <person name="Kinjo T."/>
            <person name="Motooka D."/>
            <person name="Nabeya D."/>
            <person name="Jung N."/>
            <person name="Uechi K."/>
            <person name="Horii T."/>
            <person name="Iida T."/>
            <person name="Fujita J."/>
            <person name="Nakamura S."/>
        </authorList>
    </citation>
    <scope>NUCLEOTIDE SEQUENCE [LARGE SCALE GENOMIC DNA]</scope>
    <source>
        <strain evidence="2 3">JCM 15657</strain>
    </source>
</reference>
<organism evidence="2 3">
    <name type="scientific">Mycobacterium lacus</name>
    <dbReference type="NCBI Taxonomy" id="169765"/>
    <lineage>
        <taxon>Bacteria</taxon>
        <taxon>Bacillati</taxon>
        <taxon>Actinomycetota</taxon>
        <taxon>Actinomycetes</taxon>
        <taxon>Mycobacteriales</taxon>
        <taxon>Mycobacteriaceae</taxon>
        <taxon>Mycobacterium</taxon>
    </lineage>
</organism>